<dbReference type="Proteomes" id="UP000198863">
    <property type="component" value="Unassembled WGS sequence"/>
</dbReference>
<name>A0A1G7SXD7_9ACTN</name>
<dbReference type="SUPFAM" id="SSF53756">
    <property type="entry name" value="UDP-Glycosyltransferase/glycogen phosphorylase"/>
    <property type="match status" value="1"/>
</dbReference>
<accession>A0A1G7SXD7</accession>
<sequence>MNVLVWHVHGSWLTAVVQGEHRYLVPVVPGRTGDGLGRARTWDWPASVVEVTPEQVRDAGVDVVVLQRPRDLELLRAWAGWEAGVDVPALYVEHDTPPTPAGSRHLLADRADVPLVHVTHFNRVAWDNGVAPTRVLEHGVVDPGPRWTGELPRVSVVSNEPLRRGRTVGTDLLPHFAPFGLDLFGMQVTGASAALGTTVGEFEDLPQHALHDEVARRRVHLHLTRWTSLGLSLVEAMTMGCPVVVLATTEAPTAVPDGAGVVAADVEALVDAVRWFLADPDSARAAGQVARAAALARFGLDRFLGDLDGLLAEVAR</sequence>
<protein>
    <submittedName>
        <fullName evidence="3">Glycosyl transferases group 1</fullName>
    </submittedName>
</protein>
<evidence type="ECO:0000313" key="3">
    <source>
        <dbReference type="EMBL" id="SDG27735.1"/>
    </source>
</evidence>
<dbReference type="InterPro" id="IPR001296">
    <property type="entry name" value="Glyco_trans_1"/>
</dbReference>
<dbReference type="GO" id="GO:0016757">
    <property type="term" value="F:glycosyltransferase activity"/>
    <property type="evidence" value="ECO:0007669"/>
    <property type="project" value="InterPro"/>
</dbReference>
<reference evidence="4" key="1">
    <citation type="submission" date="2016-10" db="EMBL/GenBank/DDBJ databases">
        <authorList>
            <person name="Varghese N."/>
            <person name="Submissions S."/>
        </authorList>
    </citation>
    <scope>NUCLEOTIDE SEQUENCE [LARGE SCALE GENOMIC DNA]</scope>
    <source>
        <strain evidence="4">DSM 44526</strain>
    </source>
</reference>
<evidence type="ECO:0000259" key="2">
    <source>
        <dbReference type="Pfam" id="PF00534"/>
    </source>
</evidence>
<organism evidence="3 4">
    <name type="scientific">Klenkia brasiliensis</name>
    <dbReference type="NCBI Taxonomy" id="333142"/>
    <lineage>
        <taxon>Bacteria</taxon>
        <taxon>Bacillati</taxon>
        <taxon>Actinomycetota</taxon>
        <taxon>Actinomycetes</taxon>
        <taxon>Geodermatophilales</taxon>
        <taxon>Geodermatophilaceae</taxon>
        <taxon>Klenkia</taxon>
    </lineage>
</organism>
<dbReference type="OrthoDB" id="9794513at2"/>
<dbReference type="Gene3D" id="3.40.50.2000">
    <property type="entry name" value="Glycogen Phosphorylase B"/>
    <property type="match status" value="1"/>
</dbReference>
<feature type="domain" description="Glycosyl transferase family 1" evidence="2">
    <location>
        <begin position="205"/>
        <end position="291"/>
    </location>
</feature>
<proteinExistence type="predicted"/>
<gene>
    <name evidence="3" type="ORF">SAMN05660324_2211</name>
</gene>
<dbReference type="AlphaFoldDB" id="A0A1G7SXD7"/>
<keyword evidence="4" id="KW-1185">Reference proteome</keyword>
<dbReference type="EMBL" id="FNCF01000003">
    <property type="protein sequence ID" value="SDG27735.1"/>
    <property type="molecule type" value="Genomic_DNA"/>
</dbReference>
<evidence type="ECO:0000256" key="1">
    <source>
        <dbReference type="ARBA" id="ARBA00022679"/>
    </source>
</evidence>
<keyword evidence="1 3" id="KW-0808">Transferase</keyword>
<dbReference type="Pfam" id="PF00534">
    <property type="entry name" value="Glycos_transf_1"/>
    <property type="match status" value="1"/>
</dbReference>
<dbReference type="RefSeq" id="WP_091062392.1">
    <property type="nucleotide sequence ID" value="NZ_FNCF01000003.1"/>
</dbReference>
<evidence type="ECO:0000313" key="4">
    <source>
        <dbReference type="Proteomes" id="UP000198863"/>
    </source>
</evidence>